<feature type="non-terminal residue" evidence="2">
    <location>
        <position position="1"/>
    </location>
</feature>
<evidence type="ECO:0000313" key="2">
    <source>
        <dbReference type="EMBL" id="PON34706.1"/>
    </source>
</evidence>
<protein>
    <submittedName>
        <fullName evidence="2">Uncharacterized protein</fullName>
    </submittedName>
</protein>
<feature type="signal peptide" evidence="1">
    <location>
        <begin position="1"/>
        <end position="19"/>
    </location>
</feature>
<feature type="chain" id="PRO_5015151017" evidence="1">
    <location>
        <begin position="20"/>
        <end position="122"/>
    </location>
</feature>
<comment type="caution">
    <text evidence="2">The sequence shown here is derived from an EMBL/GenBank/DDBJ whole genome shotgun (WGS) entry which is preliminary data.</text>
</comment>
<accession>A0A2P5ADW4</accession>
<sequence length="122" mass="14292">LSFIFFFSPSFCFFFFLYGHRFPSNHNSINPTKKNQNHLSIAFKTHKSLSLFRPKTWFGIISSSSIPLQELLLRLFRDLRPILSINLKWLNELVEAVGYIRQYNNMTSWLGLLGCTSSPWNV</sequence>
<evidence type="ECO:0000256" key="1">
    <source>
        <dbReference type="SAM" id="SignalP"/>
    </source>
</evidence>
<gene>
    <name evidence="2" type="ORF">PanWU01x14_342100</name>
</gene>
<dbReference type="EMBL" id="JXTB01000646">
    <property type="protein sequence ID" value="PON34706.1"/>
    <property type="molecule type" value="Genomic_DNA"/>
</dbReference>
<proteinExistence type="predicted"/>
<keyword evidence="3" id="KW-1185">Reference proteome</keyword>
<name>A0A2P5ADW4_PARAD</name>
<keyword evidence="1" id="KW-0732">Signal</keyword>
<dbReference type="Proteomes" id="UP000237105">
    <property type="component" value="Unassembled WGS sequence"/>
</dbReference>
<evidence type="ECO:0000313" key="3">
    <source>
        <dbReference type="Proteomes" id="UP000237105"/>
    </source>
</evidence>
<organism evidence="2 3">
    <name type="scientific">Parasponia andersonii</name>
    <name type="common">Sponia andersonii</name>
    <dbReference type="NCBI Taxonomy" id="3476"/>
    <lineage>
        <taxon>Eukaryota</taxon>
        <taxon>Viridiplantae</taxon>
        <taxon>Streptophyta</taxon>
        <taxon>Embryophyta</taxon>
        <taxon>Tracheophyta</taxon>
        <taxon>Spermatophyta</taxon>
        <taxon>Magnoliopsida</taxon>
        <taxon>eudicotyledons</taxon>
        <taxon>Gunneridae</taxon>
        <taxon>Pentapetalae</taxon>
        <taxon>rosids</taxon>
        <taxon>fabids</taxon>
        <taxon>Rosales</taxon>
        <taxon>Cannabaceae</taxon>
        <taxon>Parasponia</taxon>
    </lineage>
</organism>
<reference evidence="3" key="1">
    <citation type="submission" date="2016-06" db="EMBL/GenBank/DDBJ databases">
        <title>Parallel loss of symbiosis genes in relatives of nitrogen-fixing non-legume Parasponia.</title>
        <authorList>
            <person name="Van Velzen R."/>
            <person name="Holmer R."/>
            <person name="Bu F."/>
            <person name="Rutten L."/>
            <person name="Van Zeijl A."/>
            <person name="Liu W."/>
            <person name="Santuari L."/>
            <person name="Cao Q."/>
            <person name="Sharma T."/>
            <person name="Shen D."/>
            <person name="Roswanjaya Y."/>
            <person name="Wardhani T."/>
            <person name="Kalhor M.S."/>
            <person name="Jansen J."/>
            <person name="Van den Hoogen J."/>
            <person name="Gungor B."/>
            <person name="Hartog M."/>
            <person name="Hontelez J."/>
            <person name="Verver J."/>
            <person name="Yang W.-C."/>
            <person name="Schijlen E."/>
            <person name="Repin R."/>
            <person name="Schilthuizen M."/>
            <person name="Schranz E."/>
            <person name="Heidstra R."/>
            <person name="Miyata K."/>
            <person name="Fedorova E."/>
            <person name="Kohlen W."/>
            <person name="Bisseling T."/>
            <person name="Smit S."/>
            <person name="Geurts R."/>
        </authorList>
    </citation>
    <scope>NUCLEOTIDE SEQUENCE [LARGE SCALE GENOMIC DNA]</scope>
    <source>
        <strain evidence="3">cv. WU1-14</strain>
    </source>
</reference>
<dbReference type="AlphaFoldDB" id="A0A2P5ADW4"/>